<proteinExistence type="inferred from homology"/>
<dbReference type="SUPFAM" id="SSF161098">
    <property type="entry name" value="MetI-like"/>
    <property type="match status" value="1"/>
</dbReference>
<reference evidence="11 12" key="1">
    <citation type="submission" date="2019-02" db="EMBL/GenBank/DDBJ databases">
        <title>Siculibacillus lacustris gen. nov., sp. nov., a new rosette-forming bacterium isolated from a freshwater crater lake (Lake St. Ana, Romania).</title>
        <authorList>
            <person name="Felfoldi T."/>
            <person name="Marton Z."/>
            <person name="Szabo A."/>
            <person name="Mentes A."/>
            <person name="Boka K."/>
            <person name="Marialigeti K."/>
            <person name="Mathe I."/>
            <person name="Koncz M."/>
            <person name="Schumann P."/>
            <person name="Toth E."/>
        </authorList>
    </citation>
    <scope>NUCLEOTIDE SEQUENCE [LARGE SCALE GENOMIC DNA]</scope>
    <source>
        <strain evidence="11 12">SA-279</strain>
    </source>
</reference>
<evidence type="ECO:0000313" key="12">
    <source>
        <dbReference type="Proteomes" id="UP000292781"/>
    </source>
</evidence>
<accession>A0A4V2KUD4</accession>
<keyword evidence="6" id="KW-0029">Amino-acid transport</keyword>
<evidence type="ECO:0000256" key="8">
    <source>
        <dbReference type="ARBA" id="ARBA00023136"/>
    </source>
</evidence>
<evidence type="ECO:0000256" key="9">
    <source>
        <dbReference type="RuleBase" id="RU363032"/>
    </source>
</evidence>
<keyword evidence="7 9" id="KW-1133">Transmembrane helix</keyword>
<dbReference type="PANTHER" id="PTHR30614:SF0">
    <property type="entry name" value="L-CYSTINE TRANSPORT SYSTEM PERMEASE PROTEIN TCYL"/>
    <property type="match status" value="1"/>
</dbReference>
<dbReference type="InterPro" id="IPR043429">
    <property type="entry name" value="ArtM/GltK/GlnP/TcyL/YhdX-like"/>
</dbReference>
<keyword evidence="5 9" id="KW-0812">Transmembrane</keyword>
<dbReference type="PROSITE" id="PS50928">
    <property type="entry name" value="ABC_TM1"/>
    <property type="match status" value="1"/>
</dbReference>
<keyword evidence="3 9" id="KW-0813">Transport</keyword>
<dbReference type="InterPro" id="IPR000515">
    <property type="entry name" value="MetI-like"/>
</dbReference>
<comment type="subcellular location">
    <subcellularLocation>
        <location evidence="1">Cell inner membrane</location>
        <topology evidence="1">Multi-pass membrane protein</topology>
    </subcellularLocation>
    <subcellularLocation>
        <location evidence="9">Cell membrane</location>
        <topology evidence="9">Multi-pass membrane protein</topology>
    </subcellularLocation>
</comment>
<dbReference type="OrthoDB" id="7341446at2"/>
<dbReference type="GO" id="GO:0043190">
    <property type="term" value="C:ATP-binding cassette (ABC) transporter complex"/>
    <property type="evidence" value="ECO:0007669"/>
    <property type="project" value="InterPro"/>
</dbReference>
<dbReference type="Proteomes" id="UP000292781">
    <property type="component" value="Unassembled WGS sequence"/>
</dbReference>
<feature type="transmembrane region" description="Helical" evidence="9">
    <location>
        <begin position="198"/>
        <end position="217"/>
    </location>
</feature>
<dbReference type="Pfam" id="PF00528">
    <property type="entry name" value="BPD_transp_1"/>
    <property type="match status" value="1"/>
</dbReference>
<sequence>MTSLLGYLGGEDGRNILSGLVNTCVLWVVGTLLGTVLGFLTAVARRYGPRPIDWLLKACVEVIRGTPFLVQAYLLYFGGPYLCLELGGASACLTLDPFEAGILGLTIYAGAYFSELFRAGFDAIPRGHIEAATTVGLDRWQTLRRIILPEMTMLVLPAMVNMSILLLKETAVLSIISVKELKFQVDIIGNRDYAFVEAFTILALVYWALVELCGRAGRYAEARLSRYRFAHS</sequence>
<dbReference type="NCBIfam" id="TIGR01726">
    <property type="entry name" value="HEQRo_perm_3TM"/>
    <property type="match status" value="1"/>
</dbReference>
<dbReference type="RefSeq" id="WP_131305641.1">
    <property type="nucleotide sequence ID" value="NZ_SJFN01000002.1"/>
</dbReference>
<dbReference type="InterPro" id="IPR010065">
    <property type="entry name" value="AA_ABC_transptr_permease_3TM"/>
</dbReference>
<evidence type="ECO:0000256" key="7">
    <source>
        <dbReference type="ARBA" id="ARBA00022989"/>
    </source>
</evidence>
<comment type="caution">
    <text evidence="11">The sequence shown here is derived from an EMBL/GenBank/DDBJ whole genome shotgun (WGS) entry which is preliminary data.</text>
</comment>
<comment type="similarity">
    <text evidence="2">Belongs to the binding-protein-dependent transport system permease family. HisMQ subfamily.</text>
</comment>
<feature type="domain" description="ABC transmembrane type-1" evidence="10">
    <location>
        <begin position="20"/>
        <end position="214"/>
    </location>
</feature>
<organism evidence="11 12">
    <name type="scientific">Siculibacillus lacustris</name>
    <dbReference type="NCBI Taxonomy" id="1549641"/>
    <lineage>
        <taxon>Bacteria</taxon>
        <taxon>Pseudomonadati</taxon>
        <taxon>Pseudomonadota</taxon>
        <taxon>Alphaproteobacteria</taxon>
        <taxon>Hyphomicrobiales</taxon>
        <taxon>Ancalomicrobiaceae</taxon>
        <taxon>Siculibacillus</taxon>
    </lineage>
</organism>
<protein>
    <submittedName>
        <fullName evidence="11">Amino acid ABC transporter permease</fullName>
    </submittedName>
</protein>
<dbReference type="CDD" id="cd06261">
    <property type="entry name" value="TM_PBP2"/>
    <property type="match status" value="1"/>
</dbReference>
<keyword evidence="8 9" id="KW-0472">Membrane</keyword>
<dbReference type="GO" id="GO:0022857">
    <property type="term" value="F:transmembrane transporter activity"/>
    <property type="evidence" value="ECO:0007669"/>
    <property type="project" value="InterPro"/>
</dbReference>
<dbReference type="InterPro" id="IPR035906">
    <property type="entry name" value="MetI-like_sf"/>
</dbReference>
<feature type="transmembrane region" description="Helical" evidence="9">
    <location>
        <begin position="20"/>
        <end position="44"/>
    </location>
</feature>
<keyword evidence="4" id="KW-1003">Cell membrane</keyword>
<evidence type="ECO:0000256" key="5">
    <source>
        <dbReference type="ARBA" id="ARBA00022692"/>
    </source>
</evidence>
<dbReference type="PANTHER" id="PTHR30614">
    <property type="entry name" value="MEMBRANE COMPONENT OF AMINO ACID ABC TRANSPORTER"/>
    <property type="match status" value="1"/>
</dbReference>
<gene>
    <name evidence="11" type="ORF">EYW49_02510</name>
</gene>
<evidence type="ECO:0000256" key="1">
    <source>
        <dbReference type="ARBA" id="ARBA00004429"/>
    </source>
</evidence>
<evidence type="ECO:0000256" key="3">
    <source>
        <dbReference type="ARBA" id="ARBA00022448"/>
    </source>
</evidence>
<evidence type="ECO:0000256" key="2">
    <source>
        <dbReference type="ARBA" id="ARBA00010072"/>
    </source>
</evidence>
<keyword evidence="12" id="KW-1185">Reference proteome</keyword>
<name>A0A4V2KUD4_9HYPH</name>
<evidence type="ECO:0000313" key="11">
    <source>
        <dbReference type="EMBL" id="TBW41046.1"/>
    </source>
</evidence>
<dbReference type="Gene3D" id="1.10.3720.10">
    <property type="entry name" value="MetI-like"/>
    <property type="match status" value="1"/>
</dbReference>
<evidence type="ECO:0000256" key="4">
    <source>
        <dbReference type="ARBA" id="ARBA00022475"/>
    </source>
</evidence>
<evidence type="ECO:0000256" key="6">
    <source>
        <dbReference type="ARBA" id="ARBA00022970"/>
    </source>
</evidence>
<evidence type="ECO:0000259" key="10">
    <source>
        <dbReference type="PROSITE" id="PS50928"/>
    </source>
</evidence>
<feature type="transmembrane region" description="Helical" evidence="9">
    <location>
        <begin position="154"/>
        <end position="178"/>
    </location>
</feature>
<dbReference type="GO" id="GO:0006865">
    <property type="term" value="P:amino acid transport"/>
    <property type="evidence" value="ECO:0007669"/>
    <property type="project" value="UniProtKB-KW"/>
</dbReference>
<dbReference type="EMBL" id="SJFN01000002">
    <property type="protein sequence ID" value="TBW41046.1"/>
    <property type="molecule type" value="Genomic_DNA"/>
</dbReference>
<dbReference type="AlphaFoldDB" id="A0A4V2KUD4"/>